<comment type="caution">
    <text evidence="2">The sequence shown here is derived from an EMBL/GenBank/DDBJ whole genome shotgun (WGS) entry which is preliminary data.</text>
</comment>
<evidence type="ECO:0000256" key="1">
    <source>
        <dbReference type="SAM" id="MobiDB-lite"/>
    </source>
</evidence>
<evidence type="ECO:0000313" key="3">
    <source>
        <dbReference type="Proteomes" id="UP000298213"/>
    </source>
</evidence>
<proteinExistence type="predicted"/>
<organism evidence="2 3">
    <name type="scientific">Sphingomonas parva</name>
    <dbReference type="NCBI Taxonomy" id="2555898"/>
    <lineage>
        <taxon>Bacteria</taxon>
        <taxon>Pseudomonadati</taxon>
        <taxon>Pseudomonadota</taxon>
        <taxon>Alphaproteobacteria</taxon>
        <taxon>Sphingomonadales</taxon>
        <taxon>Sphingomonadaceae</taxon>
        <taxon>Sphingomonas</taxon>
    </lineage>
</organism>
<accession>A0A4Y8ZNG5</accession>
<dbReference type="RefSeq" id="WP_135088024.1">
    <property type="nucleotide sequence ID" value="NZ_SPDV01000029.1"/>
</dbReference>
<keyword evidence="3" id="KW-1185">Reference proteome</keyword>
<dbReference type="AlphaFoldDB" id="A0A4Y8ZNG5"/>
<evidence type="ECO:0000313" key="2">
    <source>
        <dbReference type="EMBL" id="TFI57573.1"/>
    </source>
</evidence>
<dbReference type="Proteomes" id="UP000298213">
    <property type="component" value="Unassembled WGS sequence"/>
</dbReference>
<feature type="region of interest" description="Disordered" evidence="1">
    <location>
        <begin position="10"/>
        <end position="31"/>
    </location>
</feature>
<dbReference type="OrthoDB" id="8906649at2"/>
<reference evidence="2 3" key="1">
    <citation type="submission" date="2019-03" db="EMBL/GenBank/DDBJ databases">
        <title>Genome sequence of Sphingomonas sp. 17J27-24.</title>
        <authorList>
            <person name="Kim M."/>
            <person name="Maeng S."/>
            <person name="Sathiyaraj S."/>
        </authorList>
    </citation>
    <scope>NUCLEOTIDE SEQUENCE [LARGE SCALE GENOMIC DNA]</scope>
    <source>
        <strain evidence="2 3">17J27-24</strain>
    </source>
</reference>
<dbReference type="EMBL" id="SPDV01000029">
    <property type="protein sequence ID" value="TFI57573.1"/>
    <property type="molecule type" value="Genomic_DNA"/>
</dbReference>
<protein>
    <submittedName>
        <fullName evidence="2">Uncharacterized protein</fullName>
    </submittedName>
</protein>
<name>A0A4Y8ZNG5_9SPHN</name>
<gene>
    <name evidence="2" type="ORF">E2493_14500</name>
</gene>
<sequence length="269" mass="28553">MPISSYIVEEGNGRGKGHTQHGNGKGVGHTKHQHAAMDDGEYTIVISGINHDNPTPVDQTSAPTTLADGSQMWTEVRQGSISTGTAPALGGDSSALRLETDTNNGRLRLNDAFTTDQQIKLGDLEDLSFDYYIQSSTRTDVTPVIRLAIDADGNLATTGDRGELVFEYAYQGLGPTTTGSWQHADLAGADWNAWQRSGGQNRDGYPNIVPLSDWADASGYTPVGGPPGALHFDENSLVLGWSVAYGSGNGTGVMYLDNLQVGGVTYEFG</sequence>